<dbReference type="InterPro" id="IPR036412">
    <property type="entry name" value="HAD-like_sf"/>
</dbReference>
<dbReference type="InterPro" id="IPR023214">
    <property type="entry name" value="HAD_sf"/>
</dbReference>
<dbReference type="SUPFAM" id="SSF56784">
    <property type="entry name" value="HAD-like"/>
    <property type="match status" value="1"/>
</dbReference>
<dbReference type="PANTHER" id="PTHR12210">
    <property type="entry name" value="DULLARD PROTEIN PHOSPHATASE"/>
    <property type="match status" value="1"/>
</dbReference>
<keyword evidence="1" id="KW-0496">Mitochondrion</keyword>
<reference evidence="4 5" key="1">
    <citation type="submission" date="2020-04" db="EMBL/GenBank/DDBJ databases">
        <title>Perkinsus olseni comparative genomics.</title>
        <authorList>
            <person name="Bogema D.R."/>
        </authorList>
    </citation>
    <scope>NUCLEOTIDE SEQUENCE [LARGE SCALE GENOMIC DNA]</scope>
    <source>
        <strain evidence="4">ATCC PRA-205</strain>
    </source>
</reference>
<evidence type="ECO:0000256" key="2">
    <source>
        <dbReference type="SAM" id="MobiDB-lite"/>
    </source>
</evidence>
<comment type="subunit">
    <text evidence="1">Component of the TIM23 complex.</text>
</comment>
<comment type="caution">
    <text evidence="4">The sequence shown here is derived from an EMBL/GenBank/DDBJ whole genome shotgun (WGS) entry which is preliminary data.</text>
</comment>
<comment type="subcellular location">
    <subcellularLocation>
        <location evidence="1">Mitochondrion inner membrane</location>
        <topology evidence="1">Single-pass membrane protein</topology>
    </subcellularLocation>
</comment>
<evidence type="ECO:0000256" key="1">
    <source>
        <dbReference type="RuleBase" id="RU365079"/>
    </source>
</evidence>
<gene>
    <name evidence="4" type="primary">TIMM50</name>
    <name evidence="4" type="ORF">FOZ62_005896</name>
</gene>
<feature type="compositionally biased region" description="Low complexity" evidence="2">
    <location>
        <begin position="8"/>
        <end position="28"/>
    </location>
</feature>
<feature type="domain" description="FCP1 homology" evidence="3">
    <location>
        <begin position="195"/>
        <end position="299"/>
    </location>
</feature>
<name>A0A7J6RQL9_PEROL</name>
<feature type="region of interest" description="Disordered" evidence="2">
    <location>
        <begin position="1"/>
        <end position="98"/>
    </location>
</feature>
<dbReference type="EMBL" id="JABANM010020428">
    <property type="protein sequence ID" value="KAF4722843.1"/>
    <property type="molecule type" value="Genomic_DNA"/>
</dbReference>
<evidence type="ECO:0000259" key="3">
    <source>
        <dbReference type="SMART" id="SM00577"/>
    </source>
</evidence>
<evidence type="ECO:0000313" key="5">
    <source>
        <dbReference type="Proteomes" id="UP000574390"/>
    </source>
</evidence>
<dbReference type="Pfam" id="PF03031">
    <property type="entry name" value="NIF"/>
    <property type="match status" value="1"/>
</dbReference>
<dbReference type="InterPro" id="IPR050365">
    <property type="entry name" value="TIM50"/>
</dbReference>
<feature type="compositionally biased region" description="Low complexity" evidence="2">
    <location>
        <begin position="53"/>
        <end position="66"/>
    </location>
</feature>
<dbReference type="SMART" id="SM00577">
    <property type="entry name" value="CPDc"/>
    <property type="match status" value="1"/>
</dbReference>
<dbReference type="InterPro" id="IPR004274">
    <property type="entry name" value="FCP1_dom"/>
</dbReference>
<dbReference type="AlphaFoldDB" id="A0A7J6RQL9"/>
<proteinExistence type="inferred from homology"/>
<sequence length="356" mass="38878">MEENERLSTAYTESSPSSTEPSEAPSPSKEQTSDGDGSGGPTTPPPRKEQTSDGDGSSGPTTPSSSKEQTSDGDGSGGPTTPPPRKPTGPRSGRKGSSNATLWKVLGVSVAGLAGLSGYYLSSAQNPSSATEGGASSTPSSVIKILGQRALDAFENFNEVTREWFQIIGDKLVPMKKGPWLLDLETMHYPEYVPTLIVDLDKVVCHLEYDRKTGWQVVKRPGADKFFKELQHYYELVCYSDDVVPVASDVMMKWEVPCTGQLGRKADKMIQLDHEEVALGKNKDNGILIKPYDGDPDDRELYDLIDFLKAAAVSQEDLRDFIKKYGGGLDGNIGKRYLIEKKEKEEAVQHRRTIGR</sequence>
<keyword evidence="1" id="KW-0811">Translocation</keyword>
<comment type="similarity">
    <text evidence="1">Belongs to the TIM50 family.</text>
</comment>
<keyword evidence="1" id="KW-0809">Transit peptide</keyword>
<dbReference type="GO" id="GO:0005744">
    <property type="term" value="C:TIM23 mitochondrial import inner membrane translocase complex"/>
    <property type="evidence" value="ECO:0007669"/>
    <property type="project" value="UniProtKB-UniRule"/>
</dbReference>
<keyword evidence="1" id="KW-0813">Transport</keyword>
<dbReference type="GO" id="GO:0015031">
    <property type="term" value="P:protein transport"/>
    <property type="evidence" value="ECO:0007669"/>
    <property type="project" value="UniProtKB-KW"/>
</dbReference>
<dbReference type="Gene3D" id="3.40.50.1000">
    <property type="entry name" value="HAD superfamily/HAD-like"/>
    <property type="match status" value="2"/>
</dbReference>
<accession>A0A7J6RQL9</accession>
<keyword evidence="1" id="KW-0653">Protein transport</keyword>
<organism evidence="4 5">
    <name type="scientific">Perkinsus olseni</name>
    <name type="common">Perkinsus atlanticus</name>
    <dbReference type="NCBI Taxonomy" id="32597"/>
    <lineage>
        <taxon>Eukaryota</taxon>
        <taxon>Sar</taxon>
        <taxon>Alveolata</taxon>
        <taxon>Perkinsozoa</taxon>
        <taxon>Perkinsea</taxon>
        <taxon>Perkinsida</taxon>
        <taxon>Perkinsidae</taxon>
        <taxon>Perkinsus</taxon>
    </lineage>
</organism>
<comment type="function">
    <text evidence="1">Essential component of the TIM23 complex, a complex that mediates the translocation of transit peptide-containing proteins across the mitochondrial inner membrane.</text>
</comment>
<evidence type="ECO:0000313" key="4">
    <source>
        <dbReference type="EMBL" id="KAF4722843.1"/>
    </source>
</evidence>
<protein>
    <recommendedName>
        <fullName evidence="1">Mitochondrial import inner membrane translocase subunit TIM50</fullName>
    </recommendedName>
</protein>
<dbReference type="Proteomes" id="UP000574390">
    <property type="component" value="Unassembled WGS sequence"/>
</dbReference>